<evidence type="ECO:0000256" key="2">
    <source>
        <dbReference type="ARBA" id="ARBA00012438"/>
    </source>
</evidence>
<feature type="domain" description="Histidine kinase" evidence="5">
    <location>
        <begin position="171"/>
        <end position="380"/>
    </location>
</feature>
<gene>
    <name evidence="6" type="ORF">DFE_0534</name>
</gene>
<comment type="catalytic activity">
    <reaction evidence="1">
        <text>ATP + protein L-histidine = ADP + protein N-phospho-L-histidine.</text>
        <dbReference type="EC" id="2.7.13.3"/>
    </reaction>
</comment>
<dbReference type="InterPro" id="IPR003594">
    <property type="entry name" value="HATPase_dom"/>
</dbReference>
<evidence type="ECO:0000256" key="3">
    <source>
        <dbReference type="ARBA" id="ARBA00022679"/>
    </source>
</evidence>
<keyword evidence="3" id="KW-0808">Transferase</keyword>
<dbReference type="Proteomes" id="UP000269883">
    <property type="component" value="Chromosome"/>
</dbReference>
<dbReference type="AlphaFoldDB" id="A0A2Z6AVL6"/>
<evidence type="ECO:0000313" key="6">
    <source>
        <dbReference type="EMBL" id="BBD07260.1"/>
    </source>
</evidence>
<dbReference type="PROSITE" id="PS50109">
    <property type="entry name" value="HIS_KIN"/>
    <property type="match status" value="1"/>
</dbReference>
<accession>A0A2Z6AVL6</accession>
<dbReference type="OrthoDB" id="9792686at2"/>
<dbReference type="SMART" id="SM00387">
    <property type="entry name" value="HATPase_c"/>
    <property type="match status" value="1"/>
</dbReference>
<name>A0A2Z6AVL6_9BACT</name>
<dbReference type="Gene3D" id="3.30.565.10">
    <property type="entry name" value="Histidine kinase-like ATPase, C-terminal domain"/>
    <property type="match status" value="1"/>
</dbReference>
<protein>
    <recommendedName>
        <fullName evidence="2">histidine kinase</fullName>
        <ecNumber evidence="2">2.7.13.3</ecNumber>
    </recommendedName>
</protein>
<evidence type="ECO:0000256" key="4">
    <source>
        <dbReference type="ARBA" id="ARBA00022777"/>
    </source>
</evidence>
<organism evidence="6 7">
    <name type="scientific">Desulfovibrio ferrophilus</name>
    <dbReference type="NCBI Taxonomy" id="241368"/>
    <lineage>
        <taxon>Bacteria</taxon>
        <taxon>Pseudomonadati</taxon>
        <taxon>Thermodesulfobacteriota</taxon>
        <taxon>Desulfovibrionia</taxon>
        <taxon>Desulfovibrionales</taxon>
        <taxon>Desulfovibrionaceae</taxon>
        <taxon>Desulfovibrio</taxon>
    </lineage>
</organism>
<evidence type="ECO:0000313" key="7">
    <source>
        <dbReference type="Proteomes" id="UP000269883"/>
    </source>
</evidence>
<evidence type="ECO:0000256" key="1">
    <source>
        <dbReference type="ARBA" id="ARBA00000085"/>
    </source>
</evidence>
<keyword evidence="6" id="KW-0067">ATP-binding</keyword>
<dbReference type="KEGG" id="dfl:DFE_0534"/>
<proteinExistence type="predicted"/>
<keyword evidence="6" id="KW-0547">Nucleotide-binding</keyword>
<dbReference type="EC" id="2.7.13.3" evidence="2"/>
<sequence length="383" mass="41986">MNIARAISTEYAPADRCPAEEILSCRLQLNNAEATAILDAMPSQVMLINRHRQIVFANKALKATLGLEAAASLMGMRPGEAMSCAFVKFAKGGCGTSKFCSECGAVQAMIEAIDGVPATEEFHLLQEKSTGISGQDLRVTAEPLTLSGQNLVLFTVDDISDRNRRRYLERIFFHDIINTAGGAMGMAEVLFEESGPTEREDLQILMQALIHLVEEIESQRTLLAAENEDLVVHAGSVDCHQMIDRLTRKLGRYREANQKHLVVAEGLPPHTIEADAALLGRVIGNMIKNALEACTADMTITVGYEVEAEQVTFWVHNPTYIPPQAQKQIFRPSFSTKGTDRGLGTFSMRLLTQNYLKGRISFSTSKDSGTTFYAQIPNANSTA</sequence>
<dbReference type="EMBL" id="AP017378">
    <property type="protein sequence ID" value="BBD07260.1"/>
    <property type="molecule type" value="Genomic_DNA"/>
</dbReference>
<dbReference type="GO" id="GO:0007234">
    <property type="term" value="P:osmosensory signaling via phosphorelay pathway"/>
    <property type="evidence" value="ECO:0007669"/>
    <property type="project" value="TreeGrafter"/>
</dbReference>
<dbReference type="RefSeq" id="WP_126376360.1">
    <property type="nucleotide sequence ID" value="NZ_AP017378.1"/>
</dbReference>
<dbReference type="GO" id="GO:0005524">
    <property type="term" value="F:ATP binding"/>
    <property type="evidence" value="ECO:0007669"/>
    <property type="project" value="UniProtKB-KW"/>
</dbReference>
<dbReference type="GO" id="GO:0030295">
    <property type="term" value="F:protein kinase activator activity"/>
    <property type="evidence" value="ECO:0007669"/>
    <property type="project" value="TreeGrafter"/>
</dbReference>
<dbReference type="GO" id="GO:0004673">
    <property type="term" value="F:protein histidine kinase activity"/>
    <property type="evidence" value="ECO:0007669"/>
    <property type="project" value="UniProtKB-EC"/>
</dbReference>
<dbReference type="Gene3D" id="3.30.450.20">
    <property type="entry name" value="PAS domain"/>
    <property type="match status" value="1"/>
</dbReference>
<reference evidence="6 7" key="1">
    <citation type="journal article" date="2018" name="Sci. Adv.">
        <title>Multi-heme cytochromes provide a pathway for survival in energy-limited environments.</title>
        <authorList>
            <person name="Deng X."/>
            <person name="Dohmae N."/>
            <person name="Nealson K.H."/>
            <person name="Hashimoto K."/>
            <person name="Okamoto A."/>
        </authorList>
    </citation>
    <scope>NUCLEOTIDE SEQUENCE [LARGE SCALE GENOMIC DNA]</scope>
    <source>
        <strain evidence="6 7">IS5</strain>
    </source>
</reference>
<keyword evidence="7" id="KW-1185">Reference proteome</keyword>
<evidence type="ECO:0000259" key="5">
    <source>
        <dbReference type="PROSITE" id="PS50109"/>
    </source>
</evidence>
<dbReference type="InterPro" id="IPR005467">
    <property type="entry name" value="His_kinase_dom"/>
</dbReference>
<keyword evidence="4" id="KW-0418">Kinase</keyword>
<dbReference type="SUPFAM" id="SSF55874">
    <property type="entry name" value="ATPase domain of HSP90 chaperone/DNA topoisomerase II/histidine kinase"/>
    <property type="match status" value="1"/>
</dbReference>
<dbReference type="Pfam" id="PF02518">
    <property type="entry name" value="HATPase_c"/>
    <property type="match status" value="1"/>
</dbReference>
<dbReference type="GO" id="GO:0000156">
    <property type="term" value="F:phosphorelay response regulator activity"/>
    <property type="evidence" value="ECO:0007669"/>
    <property type="project" value="TreeGrafter"/>
</dbReference>
<dbReference type="InterPro" id="IPR036890">
    <property type="entry name" value="HATPase_C_sf"/>
</dbReference>
<dbReference type="PANTHER" id="PTHR42878">
    <property type="entry name" value="TWO-COMPONENT HISTIDINE KINASE"/>
    <property type="match status" value="1"/>
</dbReference>
<dbReference type="InterPro" id="IPR050351">
    <property type="entry name" value="BphY/WalK/GraS-like"/>
</dbReference>
<dbReference type="PANTHER" id="PTHR42878:SF14">
    <property type="entry name" value="OSMOLARITY TWO-COMPONENT SYSTEM PROTEIN SSK1"/>
    <property type="match status" value="1"/>
</dbReference>